<accession>A0ABR1L8W0</accession>
<dbReference type="RefSeq" id="XP_066651496.1">
    <property type="nucleotide sequence ID" value="XM_066801620.1"/>
</dbReference>
<gene>
    <name evidence="2" type="ORF">J3D65DRAFT_638382</name>
</gene>
<reference evidence="2 3" key="1">
    <citation type="submission" date="2024-04" db="EMBL/GenBank/DDBJ databases">
        <title>Phyllosticta paracitricarpa is synonymous to the EU quarantine fungus P. citricarpa based on phylogenomic analyses.</title>
        <authorList>
            <consortium name="Lawrence Berkeley National Laboratory"/>
            <person name="Van ingen-buijs V.A."/>
            <person name="Van westerhoven A.C."/>
            <person name="Haridas S."/>
            <person name="Skiadas P."/>
            <person name="Martin F."/>
            <person name="Groenewald J.Z."/>
            <person name="Crous P.W."/>
            <person name="Seidl M.F."/>
        </authorList>
    </citation>
    <scope>NUCLEOTIDE SEQUENCE [LARGE SCALE GENOMIC DNA]</scope>
    <source>
        <strain evidence="2 3">CPC 17464</strain>
    </source>
</reference>
<evidence type="ECO:0000313" key="3">
    <source>
        <dbReference type="Proteomes" id="UP001360953"/>
    </source>
</evidence>
<feature type="transmembrane region" description="Helical" evidence="1">
    <location>
        <begin position="7"/>
        <end position="27"/>
    </location>
</feature>
<protein>
    <recommendedName>
        <fullName evidence="4">Transmembrane protein</fullName>
    </recommendedName>
</protein>
<name>A0ABR1L8W0_9PEZI</name>
<evidence type="ECO:0008006" key="4">
    <source>
        <dbReference type="Google" id="ProtNLM"/>
    </source>
</evidence>
<evidence type="ECO:0000256" key="1">
    <source>
        <dbReference type="SAM" id="Phobius"/>
    </source>
</evidence>
<keyword evidence="1" id="KW-0812">Transmembrane</keyword>
<dbReference type="EMBL" id="JBBPEH010000012">
    <property type="protein sequence ID" value="KAK7531672.1"/>
    <property type="molecule type" value="Genomic_DNA"/>
</dbReference>
<proteinExistence type="predicted"/>
<organism evidence="2 3">
    <name type="scientific">Phyllosticta citribraziliensis</name>
    <dbReference type="NCBI Taxonomy" id="989973"/>
    <lineage>
        <taxon>Eukaryota</taxon>
        <taxon>Fungi</taxon>
        <taxon>Dikarya</taxon>
        <taxon>Ascomycota</taxon>
        <taxon>Pezizomycotina</taxon>
        <taxon>Dothideomycetes</taxon>
        <taxon>Dothideomycetes incertae sedis</taxon>
        <taxon>Botryosphaeriales</taxon>
        <taxon>Phyllostictaceae</taxon>
        <taxon>Phyllosticta</taxon>
    </lineage>
</organism>
<dbReference type="GeneID" id="92034526"/>
<keyword evidence="1" id="KW-1133">Transmembrane helix</keyword>
<comment type="caution">
    <text evidence="2">The sequence shown here is derived from an EMBL/GenBank/DDBJ whole genome shotgun (WGS) entry which is preliminary data.</text>
</comment>
<keyword evidence="1" id="KW-0472">Membrane</keyword>
<dbReference type="Proteomes" id="UP001360953">
    <property type="component" value="Unassembled WGS sequence"/>
</dbReference>
<evidence type="ECO:0000313" key="2">
    <source>
        <dbReference type="EMBL" id="KAK7531672.1"/>
    </source>
</evidence>
<sequence>METGRLSVVRPVACLFCVVVFTVHSIYMEMDEASWWCRRRRRWISPGSSRCTCCGDGACLWRVLVSFWRTLAYLMRFVMSFAQWRALGWALVYSRGIATCSLGIGVAERYAFAAWKYTLLEVFQMNIRRHRPSENIRVTVRGRKNVEEKMVEKGVWD</sequence>
<keyword evidence="3" id="KW-1185">Reference proteome</keyword>